<evidence type="ECO:0000256" key="1">
    <source>
        <dbReference type="ARBA" id="ARBA00006479"/>
    </source>
</evidence>
<dbReference type="PANTHER" id="PTHR18964:SF149">
    <property type="entry name" value="BIFUNCTIONAL UDP-N-ACETYLGLUCOSAMINE 2-EPIMERASE_N-ACETYLMANNOSAMINE KINASE"/>
    <property type="match status" value="1"/>
</dbReference>
<gene>
    <name evidence="2" type="ORF">PTD2_21562</name>
</gene>
<dbReference type="InterPro" id="IPR000600">
    <property type="entry name" value="ROK"/>
</dbReference>
<dbReference type="EMBL" id="AAOH01000004">
    <property type="protein sequence ID" value="EAR28446.1"/>
    <property type="molecule type" value="Genomic_DNA"/>
</dbReference>
<dbReference type="Pfam" id="PF00480">
    <property type="entry name" value="ROK"/>
    <property type="match status" value="1"/>
</dbReference>
<comment type="similarity">
    <text evidence="1">Belongs to the ROK (NagC/XylR) family.</text>
</comment>
<evidence type="ECO:0000313" key="3">
    <source>
        <dbReference type="Proteomes" id="UP000006201"/>
    </source>
</evidence>
<organism evidence="2 3">
    <name type="scientific">Pseudoalteromonas tunicata D2</name>
    <dbReference type="NCBI Taxonomy" id="87626"/>
    <lineage>
        <taxon>Bacteria</taxon>
        <taxon>Pseudomonadati</taxon>
        <taxon>Pseudomonadota</taxon>
        <taxon>Gammaproteobacteria</taxon>
        <taxon>Alteromonadales</taxon>
        <taxon>Pseudoalteromonadaceae</taxon>
        <taxon>Pseudoalteromonas</taxon>
    </lineage>
</organism>
<proteinExistence type="inferred from homology"/>
<keyword evidence="3" id="KW-1185">Reference proteome</keyword>
<dbReference type="RefSeq" id="WP_009840274.1">
    <property type="nucleotide sequence ID" value="NZ_CH959301.1"/>
</dbReference>
<dbReference type="AlphaFoldDB" id="A4CAN8"/>
<dbReference type="Gene3D" id="3.30.420.40">
    <property type="match status" value="2"/>
</dbReference>
<reference evidence="2 3" key="1">
    <citation type="submission" date="2006-02" db="EMBL/GenBank/DDBJ databases">
        <authorList>
            <person name="Moran M.A."/>
            <person name="Kjelleberg S."/>
            <person name="Egan S."/>
            <person name="Saunders N."/>
            <person name="Thomas T."/>
            <person name="Ferriera S."/>
            <person name="Johnson J."/>
            <person name="Kravitz S."/>
            <person name="Halpern A."/>
            <person name="Remington K."/>
            <person name="Beeson K."/>
            <person name="Tran B."/>
            <person name="Rogers Y.-H."/>
            <person name="Friedman R."/>
            <person name="Venter J.C."/>
        </authorList>
    </citation>
    <scope>NUCLEOTIDE SEQUENCE [LARGE SCALE GENOMIC DNA]</scope>
    <source>
        <strain evidence="2 3">D2</strain>
    </source>
</reference>
<protein>
    <submittedName>
        <fullName evidence="2">ROK family transcriptional repressor</fullName>
    </submittedName>
</protein>
<dbReference type="OrthoDB" id="9810372at2"/>
<dbReference type="InterPro" id="IPR043129">
    <property type="entry name" value="ATPase_NBD"/>
</dbReference>
<dbReference type="HOGENOM" id="CLU_036604_0_2_6"/>
<sequence>MQDAVLSVDLGGTKLSLGYVLAGQVHNKRQLSVPADFEKQAFNDFLLGAIGELYQPNCKGIAIGVPSLVEMSQGRVIETTNILYWQDVPLAQLLTERFNCPVVVHNDANCFAAGEYFGGSFAKNTNLIGVCLGTGLGAGLMLEGRLYTGTHSAAGEFGSFPYQDSIIEHYCSGAFFKHRGLNGKEVYEAAVKGDSSALGLFDEFGKHMAHAISLVVLAFNPNVVVLGGSVSISFPLFIDSLHTTLNKISHPTIVENLHIVASNVSDAALKGAAFLFDLQWQNTEVSQ</sequence>
<evidence type="ECO:0000313" key="2">
    <source>
        <dbReference type="EMBL" id="EAR28446.1"/>
    </source>
</evidence>
<dbReference type="CDD" id="cd23763">
    <property type="entry name" value="ASKHA_ATPase_ROK"/>
    <property type="match status" value="1"/>
</dbReference>
<comment type="caution">
    <text evidence="2">The sequence shown here is derived from an EMBL/GenBank/DDBJ whole genome shotgun (WGS) entry which is preliminary data.</text>
</comment>
<dbReference type="Proteomes" id="UP000006201">
    <property type="component" value="Unassembled WGS sequence"/>
</dbReference>
<name>A4CAN8_9GAMM</name>
<accession>A4CAN8</accession>
<dbReference type="STRING" id="87626.PTD2_21562"/>
<dbReference type="PANTHER" id="PTHR18964">
    <property type="entry name" value="ROK (REPRESSOR, ORF, KINASE) FAMILY"/>
    <property type="match status" value="1"/>
</dbReference>
<dbReference type="SUPFAM" id="SSF53067">
    <property type="entry name" value="Actin-like ATPase domain"/>
    <property type="match status" value="1"/>
</dbReference>
<dbReference type="eggNOG" id="COG1940">
    <property type="taxonomic scope" value="Bacteria"/>
</dbReference>